<dbReference type="EMBL" id="FPCK01000003">
    <property type="protein sequence ID" value="SFV37220.1"/>
    <property type="molecule type" value="Genomic_DNA"/>
</dbReference>
<dbReference type="Proteomes" id="UP000199074">
    <property type="component" value="Unassembled WGS sequence"/>
</dbReference>
<dbReference type="PANTHER" id="PTHR45947:SF14">
    <property type="entry name" value="SLL1723 PROTEIN"/>
    <property type="match status" value="1"/>
</dbReference>
<dbReference type="AlphaFoldDB" id="A0A1I7NRJ2"/>
<keyword evidence="3" id="KW-1185">Reference proteome</keyword>
<dbReference type="STRING" id="429728.SAMN05216456_2812"/>
<accession>A0A1I7NRJ2</accession>
<gene>
    <name evidence="2" type="ORF">SAMN05216456_2812</name>
</gene>
<sequence>MIVLVYPQLAGVGGIARYIESFLANLPHDPGRDVLVLHGGGDVRIASGAGFRLQHVPMPKGRLGLLSWSLRVRRLLSEMARDEQVELVNLHVPPLIPLLAIPRGVKLAVTAHTTYLGMSGQFYPKTLFPSSYGRASLGIKMMMERALFRRADHIITLTEQGRSELEHYRAGGRISIIPNGVDLSAFSSEAGAADKDIDVIFPGRIEPRKGGRSLPLIIERLVERDPAIRIAVVGYGPDEEGVAALAKRLPDNLIFTGAVPFSDMVSWLARSRLYASASFYEGLPGTCVEAMAMALPPVVWDMQFYEGLVEDGVNGFQVEPGAVDAFAEAVVAALGSGKLGQLGEAAKARVALRYDWTRIAPEIVTALRG</sequence>
<reference evidence="2 3" key="1">
    <citation type="submission" date="2016-10" db="EMBL/GenBank/DDBJ databases">
        <authorList>
            <person name="de Groot N.N."/>
        </authorList>
    </citation>
    <scope>NUCLEOTIDE SEQUENCE [LARGE SCALE GENOMIC DNA]</scope>
    <source>
        <strain evidence="2 3">IPL20</strain>
    </source>
</reference>
<dbReference type="Gene3D" id="3.40.50.2000">
    <property type="entry name" value="Glycogen Phosphorylase B"/>
    <property type="match status" value="2"/>
</dbReference>
<protein>
    <submittedName>
        <fullName evidence="2">Glycosyltransferase involved in cell wall bisynthesis</fullName>
    </submittedName>
</protein>
<feature type="domain" description="Glycosyltransferase subfamily 4-like N-terminal" evidence="1">
    <location>
        <begin position="12"/>
        <end position="184"/>
    </location>
</feature>
<dbReference type="OrthoDB" id="9790710at2"/>
<dbReference type="CDD" id="cd03801">
    <property type="entry name" value="GT4_PimA-like"/>
    <property type="match status" value="1"/>
</dbReference>
<dbReference type="RefSeq" id="WP_092425615.1">
    <property type="nucleotide sequence ID" value="NZ_FPCK01000003.1"/>
</dbReference>
<evidence type="ECO:0000259" key="1">
    <source>
        <dbReference type="Pfam" id="PF13439"/>
    </source>
</evidence>
<dbReference type="GO" id="GO:0016757">
    <property type="term" value="F:glycosyltransferase activity"/>
    <property type="evidence" value="ECO:0007669"/>
    <property type="project" value="TreeGrafter"/>
</dbReference>
<proteinExistence type="predicted"/>
<dbReference type="Pfam" id="PF13692">
    <property type="entry name" value="Glyco_trans_1_4"/>
    <property type="match status" value="1"/>
</dbReference>
<name>A0A1I7NRJ2_9HYPH</name>
<dbReference type="PANTHER" id="PTHR45947">
    <property type="entry name" value="SULFOQUINOVOSYL TRANSFERASE SQD2"/>
    <property type="match status" value="1"/>
</dbReference>
<dbReference type="InterPro" id="IPR050194">
    <property type="entry name" value="Glycosyltransferase_grp1"/>
</dbReference>
<keyword evidence="2" id="KW-0808">Transferase</keyword>
<dbReference type="InterPro" id="IPR028098">
    <property type="entry name" value="Glyco_trans_4-like_N"/>
</dbReference>
<evidence type="ECO:0000313" key="3">
    <source>
        <dbReference type="Proteomes" id="UP000199074"/>
    </source>
</evidence>
<dbReference type="Pfam" id="PF13439">
    <property type="entry name" value="Glyco_transf_4"/>
    <property type="match status" value="1"/>
</dbReference>
<evidence type="ECO:0000313" key="2">
    <source>
        <dbReference type="EMBL" id="SFV37220.1"/>
    </source>
</evidence>
<dbReference type="SUPFAM" id="SSF53756">
    <property type="entry name" value="UDP-Glycosyltransferase/glycogen phosphorylase"/>
    <property type="match status" value="1"/>
</dbReference>
<organism evidence="2 3">
    <name type="scientific">Devosia crocina</name>
    <dbReference type="NCBI Taxonomy" id="429728"/>
    <lineage>
        <taxon>Bacteria</taxon>
        <taxon>Pseudomonadati</taxon>
        <taxon>Pseudomonadota</taxon>
        <taxon>Alphaproteobacteria</taxon>
        <taxon>Hyphomicrobiales</taxon>
        <taxon>Devosiaceae</taxon>
        <taxon>Devosia</taxon>
    </lineage>
</organism>